<evidence type="ECO:0008006" key="3">
    <source>
        <dbReference type="Google" id="ProtNLM"/>
    </source>
</evidence>
<comment type="caution">
    <text evidence="1">The sequence shown here is derived from an EMBL/GenBank/DDBJ whole genome shotgun (WGS) entry which is preliminary data.</text>
</comment>
<name>A0A7Z0JDQ7_9ACTN</name>
<dbReference type="Pfam" id="PF09391">
    <property type="entry name" value="DUF2000"/>
    <property type="match status" value="1"/>
</dbReference>
<dbReference type="PIRSF" id="PIRSF033736">
    <property type="entry name" value="UCP033763"/>
    <property type="match status" value="1"/>
</dbReference>
<keyword evidence="2" id="KW-1185">Reference proteome</keyword>
<gene>
    <name evidence="1" type="ORF">HNR10_006133</name>
</gene>
<dbReference type="EMBL" id="JACCFS010000001">
    <property type="protein sequence ID" value="NYJ38252.1"/>
    <property type="molecule type" value="Genomic_DNA"/>
</dbReference>
<proteinExistence type="predicted"/>
<dbReference type="AlphaFoldDB" id="A0A7Z0JDQ7"/>
<dbReference type="InterPro" id="IPR017021">
    <property type="entry name" value="UCP033763"/>
</dbReference>
<dbReference type="Proteomes" id="UP000572051">
    <property type="component" value="Unassembled WGS sequence"/>
</dbReference>
<protein>
    <recommendedName>
        <fullName evidence="3">DUF2000 domain-containing protein</fullName>
    </recommendedName>
</protein>
<accession>A0A7Z0JDQ7</accession>
<dbReference type="InterPro" id="IPR023476">
    <property type="entry name" value="Pep_tRNA_hydro_II_dom_sf"/>
</dbReference>
<evidence type="ECO:0000313" key="1">
    <source>
        <dbReference type="EMBL" id="NYJ38252.1"/>
    </source>
</evidence>
<dbReference type="InterPro" id="IPR018988">
    <property type="entry name" value="DUF2000"/>
</dbReference>
<dbReference type="RefSeq" id="WP_246406492.1">
    <property type="nucleotide sequence ID" value="NZ_JACCFS010000001.1"/>
</dbReference>
<dbReference type="SUPFAM" id="SSF102462">
    <property type="entry name" value="Peptidyl-tRNA hydrolase II"/>
    <property type="match status" value="1"/>
</dbReference>
<organism evidence="1 2">
    <name type="scientific">Nocardiopsis aegyptia</name>
    <dbReference type="NCBI Taxonomy" id="220378"/>
    <lineage>
        <taxon>Bacteria</taxon>
        <taxon>Bacillati</taxon>
        <taxon>Actinomycetota</taxon>
        <taxon>Actinomycetes</taxon>
        <taxon>Streptosporangiales</taxon>
        <taxon>Nocardiopsidaceae</taxon>
        <taxon>Nocardiopsis</taxon>
    </lineage>
</organism>
<dbReference type="Gene3D" id="3.40.1490.10">
    <property type="entry name" value="Bit1"/>
    <property type="match status" value="1"/>
</dbReference>
<evidence type="ECO:0000313" key="2">
    <source>
        <dbReference type="Proteomes" id="UP000572051"/>
    </source>
</evidence>
<reference evidence="1 2" key="1">
    <citation type="submission" date="2020-07" db="EMBL/GenBank/DDBJ databases">
        <title>Sequencing the genomes of 1000 actinobacteria strains.</title>
        <authorList>
            <person name="Klenk H.-P."/>
        </authorList>
    </citation>
    <scope>NUCLEOTIDE SEQUENCE [LARGE SCALE GENOMIC DNA]</scope>
    <source>
        <strain evidence="1 2">DSM 44442</strain>
    </source>
</reference>
<sequence>MTQQMNEEKAARPSTKVVVVLREDLEAPLAANAGAVLGLALGGRLENSVAADGKDAGGGVHAGLNPHPVPMLAASGRALRTLKAEADGRGVTVVGFNEVARRSRDYVSYLDALARTGPEEVEYVGLALYGRRADVNKITRRLPLLR</sequence>